<dbReference type="EMBL" id="CAXLJM020000042">
    <property type="protein sequence ID" value="CAL8109896.1"/>
    <property type="molecule type" value="Genomic_DNA"/>
</dbReference>
<dbReference type="Proteomes" id="UP001642540">
    <property type="component" value="Unassembled WGS sequence"/>
</dbReference>
<keyword evidence="2" id="KW-1185">Reference proteome</keyword>
<reference evidence="1 2" key="1">
    <citation type="submission" date="2024-08" db="EMBL/GenBank/DDBJ databases">
        <authorList>
            <person name="Cucini C."/>
            <person name="Frati F."/>
        </authorList>
    </citation>
    <scope>NUCLEOTIDE SEQUENCE [LARGE SCALE GENOMIC DNA]</scope>
</reference>
<accession>A0ABP1QPG7</accession>
<comment type="caution">
    <text evidence="1">The sequence shown here is derived from an EMBL/GenBank/DDBJ whole genome shotgun (WGS) entry which is preliminary data.</text>
</comment>
<evidence type="ECO:0000313" key="1">
    <source>
        <dbReference type="EMBL" id="CAL8109896.1"/>
    </source>
</evidence>
<organism evidence="1 2">
    <name type="scientific">Orchesella dallaii</name>
    <dbReference type="NCBI Taxonomy" id="48710"/>
    <lineage>
        <taxon>Eukaryota</taxon>
        <taxon>Metazoa</taxon>
        <taxon>Ecdysozoa</taxon>
        <taxon>Arthropoda</taxon>
        <taxon>Hexapoda</taxon>
        <taxon>Collembola</taxon>
        <taxon>Entomobryomorpha</taxon>
        <taxon>Entomobryoidea</taxon>
        <taxon>Orchesellidae</taxon>
        <taxon>Orchesellinae</taxon>
        <taxon>Orchesella</taxon>
    </lineage>
</organism>
<gene>
    <name evidence="1" type="ORF">ODALV1_LOCUS13785</name>
</gene>
<evidence type="ECO:0000313" key="2">
    <source>
        <dbReference type="Proteomes" id="UP001642540"/>
    </source>
</evidence>
<sequence length="150" mass="17248">MKPVIKVFKSCVNLVLGYYYSGESYNDLKWLTPAEKIDFDLICMGHNIKSMCSPEYFYPCLNTNAIDIVKTRNKSHEVVNKNKCSDVLQYAVTSTWTKLSENTRNIPSHKHFKIAARDEIIEKRINIQGDSCDMSIIDDVILSISQLYNN</sequence>
<proteinExistence type="predicted"/>
<name>A0ABP1QPG7_9HEXA</name>
<protein>
    <submittedName>
        <fullName evidence="1">Uncharacterized protein</fullName>
    </submittedName>
</protein>